<evidence type="ECO:0000313" key="1">
    <source>
        <dbReference type="EMBL" id="VYU54762.1"/>
    </source>
</evidence>
<dbReference type="RefSeq" id="WP_015521411.1">
    <property type="nucleotide sequence ID" value="NZ_CACRUM010000078.1"/>
</dbReference>
<protein>
    <submittedName>
        <fullName evidence="1">Uncharacterized protein</fullName>
    </submittedName>
</protein>
<accession>A0A6N3FRD8</accession>
<dbReference type="InterPro" id="IPR043743">
    <property type="entry name" value="DUF5688"/>
</dbReference>
<proteinExistence type="predicted"/>
<organism evidence="1">
    <name type="scientific">Roseburia intestinalis</name>
    <dbReference type="NCBI Taxonomy" id="166486"/>
    <lineage>
        <taxon>Bacteria</taxon>
        <taxon>Bacillati</taxon>
        <taxon>Bacillota</taxon>
        <taxon>Clostridia</taxon>
        <taxon>Lachnospirales</taxon>
        <taxon>Lachnospiraceae</taxon>
        <taxon>Roseburia</taxon>
    </lineage>
</organism>
<name>A0A6N3FRD8_9FIRM</name>
<dbReference type="EMBL" id="CACRUM010000078">
    <property type="protein sequence ID" value="VYU54762.1"/>
    <property type="molecule type" value="Genomic_DNA"/>
</dbReference>
<dbReference type="Pfam" id="PF18941">
    <property type="entry name" value="DUF5688"/>
    <property type="match status" value="1"/>
</dbReference>
<dbReference type="AlphaFoldDB" id="A0A6N3FRD8"/>
<sequence length="297" mass="34505">MSYQEFQKRIKKILEEKFAGNAAVIISPVLKNNGIERIGLSIQGNESNVCPVIYLEYYYESYQSGREFDDIVKEIEAVYQKNCISGMVDMSFFKDWSVAQGKITLKLINYEENKKLLERLPHRKFLDMAIVYQYVMETGQKESATVLINYFHMKIWEVQERDLYECACRNYRKLTPVMVENIKCVIAELLEESMLDIPLDEGEDMAPLYVVTNRAKLNGAASMVFISELRDSSDVFEQDLYILPSSIHEVLVLPVQYADIKELRWMVKEVNGTLLPEEKLSDQVYRYCCKSGKIEIV</sequence>
<gene>
    <name evidence="1" type="ORF">RILFYP67_02306</name>
</gene>
<reference evidence="1" key="1">
    <citation type="submission" date="2019-11" db="EMBL/GenBank/DDBJ databases">
        <authorList>
            <person name="Feng L."/>
        </authorList>
    </citation>
    <scope>NUCLEOTIDE SEQUENCE</scope>
    <source>
        <strain evidence="1">RintestinalisLFYP67</strain>
    </source>
</reference>